<dbReference type="PIRSF" id="PIRSF000124">
    <property type="entry name" value="UDPglc_GDPman_dh"/>
    <property type="match status" value="1"/>
</dbReference>
<dbReference type="Gene3D" id="1.20.5.100">
    <property type="entry name" value="Cytochrome c1, transmembrane anchor, C-terminal"/>
    <property type="match status" value="1"/>
</dbReference>
<evidence type="ECO:0000256" key="8">
    <source>
        <dbReference type="PIRNR" id="PIRNR000124"/>
    </source>
</evidence>
<feature type="binding site" evidence="11">
    <location>
        <position position="329"/>
    </location>
    <ligand>
        <name>NAD(+)</name>
        <dbReference type="ChEBI" id="CHEBI:57540"/>
    </ligand>
</feature>
<dbReference type="PANTHER" id="PTHR43750:SF3">
    <property type="entry name" value="UDP-GLUCOSE 6-DEHYDROGENASE TUAD"/>
    <property type="match status" value="1"/>
</dbReference>
<evidence type="ECO:0000313" key="14">
    <source>
        <dbReference type="Proteomes" id="UP000199705"/>
    </source>
</evidence>
<feature type="binding site" evidence="11">
    <location>
        <position position="121"/>
    </location>
    <ligand>
        <name>NAD(+)</name>
        <dbReference type="ChEBI" id="CHEBI:57540"/>
    </ligand>
</feature>
<evidence type="ECO:0000256" key="9">
    <source>
        <dbReference type="PIRSR" id="PIRSR500134-1"/>
    </source>
</evidence>
<feature type="binding site" evidence="11">
    <location>
        <position position="264"/>
    </location>
    <ligand>
        <name>NAD(+)</name>
        <dbReference type="ChEBI" id="CHEBI:57540"/>
    </ligand>
</feature>
<feature type="binding site" evidence="10">
    <location>
        <position position="205"/>
    </location>
    <ligand>
        <name>substrate</name>
    </ligand>
</feature>
<evidence type="ECO:0000313" key="13">
    <source>
        <dbReference type="EMBL" id="SDI27195.1"/>
    </source>
</evidence>
<dbReference type="SUPFAM" id="SSF52413">
    <property type="entry name" value="UDP-glucose/GDP-mannose dehydrogenase C-terminal domain"/>
    <property type="match status" value="1"/>
</dbReference>
<dbReference type="UniPathway" id="UPA00038">
    <property type="reaction ID" value="UER00491"/>
</dbReference>
<feature type="binding site" evidence="10">
    <location>
        <position position="322"/>
    </location>
    <ligand>
        <name>substrate</name>
    </ligand>
</feature>
<comment type="catalytic activity">
    <reaction evidence="7 8">
        <text>UDP-alpha-D-glucose + 2 NAD(+) + H2O = UDP-alpha-D-glucuronate + 2 NADH + 3 H(+)</text>
        <dbReference type="Rhea" id="RHEA:23596"/>
        <dbReference type="ChEBI" id="CHEBI:15377"/>
        <dbReference type="ChEBI" id="CHEBI:15378"/>
        <dbReference type="ChEBI" id="CHEBI:57540"/>
        <dbReference type="ChEBI" id="CHEBI:57945"/>
        <dbReference type="ChEBI" id="CHEBI:58052"/>
        <dbReference type="ChEBI" id="CHEBI:58885"/>
        <dbReference type="EC" id="1.1.1.22"/>
    </reaction>
</comment>
<sequence>MKIAIVGTGYVGLVTGTCLSETGNDVTCVDINKQKVMMMQQGQLPIYEPGLEALFQRNIIHERLRFTDNLAEAIEHAEVIFLALPTPPGGDGSADLSYVLGAAKDIANLITDYKVIVTKSTVPVGTADKVRAVFKQHTDIEIAVVSNPEFLREGVAVEDFMKPDRVVVGTTDERARKLMAELYAPYVRQGNPIIFMDERSSELTKYAANSFLAAKITFMNEIANLCELVGANVDMVRLGVGSDDRIGKRFLFPGIGYGGSCFPKDVQALAKSAEDNDYHFRILNAVMETNAIQKKIMVEKLKKYYNDDLKGRKFAIWGLAFKPETDDIREAPALEIIGELLNEGAQIVAFDPEAANNVKYLLGDKIEYVDDHYDALAGADALLILTEWSIFRNPDFALIQKSLKAKVIFDGRNLYDLDKMTELGFYYNSIGRKTINDSVPSVA</sequence>
<dbReference type="InterPro" id="IPR008927">
    <property type="entry name" value="6-PGluconate_DH-like_C_sf"/>
</dbReference>
<reference evidence="14" key="1">
    <citation type="submission" date="2016-10" db="EMBL/GenBank/DDBJ databases">
        <authorList>
            <person name="Varghese N."/>
            <person name="Submissions S."/>
        </authorList>
    </citation>
    <scope>NUCLEOTIDE SEQUENCE [LARGE SCALE GENOMIC DNA]</scope>
    <source>
        <strain evidence="14">Gh-67</strain>
    </source>
</reference>
<comment type="similarity">
    <text evidence="2 8">Belongs to the UDP-glucose/GDP-mannose dehydrogenase family.</text>
</comment>
<dbReference type="Pfam" id="PF03721">
    <property type="entry name" value="UDPG_MGDP_dh_N"/>
    <property type="match status" value="1"/>
</dbReference>
<accession>A0A1G8J7I4</accession>
<dbReference type="Gene3D" id="3.40.50.720">
    <property type="entry name" value="NAD(P)-binding Rossmann-like Domain"/>
    <property type="match status" value="2"/>
</dbReference>
<keyword evidence="14" id="KW-1185">Reference proteome</keyword>
<dbReference type="Proteomes" id="UP000199705">
    <property type="component" value="Unassembled WGS sequence"/>
</dbReference>
<dbReference type="Pfam" id="PF00984">
    <property type="entry name" value="UDPG_MGDP_dh"/>
    <property type="match status" value="1"/>
</dbReference>
<dbReference type="EC" id="1.1.1.22" evidence="3 8"/>
<dbReference type="STRING" id="551996.SAMN05192573_11825"/>
<name>A0A1G8J7I4_9SPHI</name>
<dbReference type="GO" id="GO:0003979">
    <property type="term" value="F:UDP-glucose 6-dehydrogenase activity"/>
    <property type="evidence" value="ECO:0007669"/>
    <property type="project" value="UniProtKB-EC"/>
</dbReference>
<dbReference type="SUPFAM" id="SSF51735">
    <property type="entry name" value="NAD(P)-binding Rossmann-fold domains"/>
    <property type="match status" value="1"/>
</dbReference>
<feature type="binding site" evidence="10">
    <location>
        <position position="258"/>
    </location>
    <ligand>
        <name>substrate</name>
    </ligand>
</feature>
<evidence type="ECO:0000256" key="1">
    <source>
        <dbReference type="ARBA" id="ARBA00004701"/>
    </source>
</evidence>
<evidence type="ECO:0000259" key="12">
    <source>
        <dbReference type="SMART" id="SM00984"/>
    </source>
</evidence>
<feature type="binding site" evidence="10">
    <location>
        <begin position="150"/>
        <end position="153"/>
    </location>
    <ligand>
        <name>substrate</name>
    </ligand>
</feature>
<dbReference type="RefSeq" id="WP_091174199.1">
    <property type="nucleotide sequence ID" value="NZ_FNCG01000018.1"/>
</dbReference>
<feature type="active site" description="Nucleophile" evidence="9">
    <location>
        <position position="261"/>
    </location>
</feature>
<feature type="domain" description="UDP-glucose/GDP-mannose dehydrogenase C-terminal" evidence="12">
    <location>
        <begin position="315"/>
        <end position="417"/>
    </location>
</feature>
<keyword evidence="5 8" id="KW-0560">Oxidoreductase</keyword>
<feature type="binding site" evidence="10">
    <location>
        <begin position="250"/>
        <end position="254"/>
    </location>
    <ligand>
        <name>substrate</name>
    </ligand>
</feature>
<feature type="binding site" evidence="11">
    <location>
        <position position="86"/>
    </location>
    <ligand>
        <name>NAD(+)</name>
        <dbReference type="ChEBI" id="CHEBI:57540"/>
    </ligand>
</feature>
<dbReference type="EMBL" id="FNCG01000018">
    <property type="protein sequence ID" value="SDI27195.1"/>
    <property type="molecule type" value="Genomic_DNA"/>
</dbReference>
<evidence type="ECO:0000256" key="4">
    <source>
        <dbReference type="ARBA" id="ARBA00015132"/>
    </source>
</evidence>
<dbReference type="InterPro" id="IPR014026">
    <property type="entry name" value="UDP-Glc/GDP-Man_DH_dimer"/>
</dbReference>
<dbReference type="GO" id="GO:0051287">
    <property type="term" value="F:NAD binding"/>
    <property type="evidence" value="ECO:0007669"/>
    <property type="project" value="InterPro"/>
</dbReference>
<keyword evidence="6 8" id="KW-0520">NAD</keyword>
<feature type="binding site" evidence="11">
    <location>
        <position position="35"/>
    </location>
    <ligand>
        <name>NAD(+)</name>
        <dbReference type="ChEBI" id="CHEBI:57540"/>
    </ligand>
</feature>
<dbReference type="AlphaFoldDB" id="A0A1G8J7I4"/>
<dbReference type="InterPro" id="IPR001732">
    <property type="entry name" value="UDP-Glc/GDP-Man_DH_N"/>
</dbReference>
<dbReference type="InterPro" id="IPR028357">
    <property type="entry name" value="UDPglc_DH_bac"/>
</dbReference>
<dbReference type="InterPro" id="IPR017476">
    <property type="entry name" value="UDP-Glc/GDP-Man"/>
</dbReference>
<evidence type="ECO:0000256" key="5">
    <source>
        <dbReference type="ARBA" id="ARBA00023002"/>
    </source>
</evidence>
<organism evidence="13 14">
    <name type="scientific">Mucilaginibacter gossypii</name>
    <dbReference type="NCBI Taxonomy" id="551996"/>
    <lineage>
        <taxon>Bacteria</taxon>
        <taxon>Pseudomonadati</taxon>
        <taxon>Bacteroidota</taxon>
        <taxon>Sphingobacteriia</taxon>
        <taxon>Sphingobacteriales</taxon>
        <taxon>Sphingobacteriaceae</taxon>
        <taxon>Mucilaginibacter</taxon>
    </lineage>
</organism>
<feature type="binding site" evidence="11">
    <location>
        <position position="30"/>
    </location>
    <ligand>
        <name>NAD(+)</name>
        <dbReference type="ChEBI" id="CHEBI:57540"/>
    </ligand>
</feature>
<evidence type="ECO:0000256" key="2">
    <source>
        <dbReference type="ARBA" id="ARBA00006601"/>
    </source>
</evidence>
<gene>
    <name evidence="13" type="ORF">SAMN05192573_11825</name>
</gene>
<dbReference type="InterPro" id="IPR036291">
    <property type="entry name" value="NAD(P)-bd_dom_sf"/>
</dbReference>
<evidence type="ECO:0000256" key="7">
    <source>
        <dbReference type="ARBA" id="ARBA00047473"/>
    </source>
</evidence>
<feature type="binding site" evidence="11">
    <location>
        <position position="153"/>
    </location>
    <ligand>
        <name>NAD(+)</name>
        <dbReference type="ChEBI" id="CHEBI:57540"/>
    </ligand>
</feature>
<evidence type="ECO:0000256" key="6">
    <source>
        <dbReference type="ARBA" id="ARBA00023027"/>
    </source>
</evidence>
<dbReference type="InterPro" id="IPR036220">
    <property type="entry name" value="UDP-Glc/GDP-Man_DH_C_sf"/>
</dbReference>
<dbReference type="GO" id="GO:0000271">
    <property type="term" value="P:polysaccharide biosynthetic process"/>
    <property type="evidence" value="ECO:0007669"/>
    <property type="project" value="InterPro"/>
</dbReference>
<dbReference type="NCBIfam" id="TIGR03026">
    <property type="entry name" value="NDP-sugDHase"/>
    <property type="match status" value="1"/>
</dbReference>
<evidence type="ECO:0000256" key="11">
    <source>
        <dbReference type="PIRSR" id="PIRSR500134-3"/>
    </source>
</evidence>
<evidence type="ECO:0000256" key="10">
    <source>
        <dbReference type="PIRSR" id="PIRSR500134-2"/>
    </source>
</evidence>
<dbReference type="Pfam" id="PF03720">
    <property type="entry name" value="UDPG_MGDP_dh_C"/>
    <property type="match status" value="1"/>
</dbReference>
<proteinExistence type="inferred from homology"/>
<comment type="pathway">
    <text evidence="1">Nucleotide-sugar biosynthesis; UDP-alpha-D-glucuronate biosynthesis; UDP-alpha-D-glucuronate from UDP-alpha-D-glucose: step 1/1.</text>
</comment>
<protein>
    <recommendedName>
        <fullName evidence="4 8">UDP-glucose 6-dehydrogenase</fullName>
        <ecNumber evidence="3 8">1.1.1.22</ecNumber>
    </recommendedName>
</protein>
<dbReference type="GO" id="GO:0006065">
    <property type="term" value="P:UDP-glucuronate biosynthetic process"/>
    <property type="evidence" value="ECO:0007669"/>
    <property type="project" value="UniProtKB-UniPathway"/>
</dbReference>
<dbReference type="PIRSF" id="PIRSF500134">
    <property type="entry name" value="UDPglc_DH_bac"/>
    <property type="match status" value="1"/>
</dbReference>
<dbReference type="SUPFAM" id="SSF48179">
    <property type="entry name" value="6-phosphogluconate dehydrogenase C-terminal domain-like"/>
    <property type="match status" value="1"/>
</dbReference>
<dbReference type="PANTHER" id="PTHR43750">
    <property type="entry name" value="UDP-GLUCOSE 6-DEHYDROGENASE TUAD"/>
    <property type="match status" value="1"/>
</dbReference>
<dbReference type="InterPro" id="IPR014027">
    <property type="entry name" value="UDP-Glc/GDP-Man_DH_C"/>
</dbReference>
<evidence type="ECO:0000256" key="3">
    <source>
        <dbReference type="ARBA" id="ARBA00012954"/>
    </source>
</evidence>
<dbReference type="SMART" id="SM00984">
    <property type="entry name" value="UDPG_MGDP_dh_C"/>
    <property type="match status" value="1"/>
</dbReference>